<dbReference type="GO" id="GO:0016020">
    <property type="term" value="C:membrane"/>
    <property type="evidence" value="ECO:0007669"/>
    <property type="project" value="InterPro"/>
</dbReference>
<dbReference type="InterPro" id="IPR034214">
    <property type="entry name" value="Ba3_CcO_II_C"/>
</dbReference>
<keyword evidence="2" id="KW-0479">Metal-binding</keyword>
<feature type="compositionally biased region" description="Low complexity" evidence="4">
    <location>
        <begin position="173"/>
        <end position="189"/>
    </location>
</feature>
<dbReference type="GO" id="GO:0005507">
    <property type="term" value="F:copper ion binding"/>
    <property type="evidence" value="ECO:0007669"/>
    <property type="project" value="InterPro"/>
</dbReference>
<dbReference type="Proteomes" id="UP000199076">
    <property type="component" value="Unassembled WGS sequence"/>
</dbReference>
<dbReference type="GO" id="GO:0004129">
    <property type="term" value="F:cytochrome-c oxidase activity"/>
    <property type="evidence" value="ECO:0007669"/>
    <property type="project" value="InterPro"/>
</dbReference>
<dbReference type="PANTHER" id="PTHR42838:SF2">
    <property type="entry name" value="NITROUS-OXIDE REDUCTASE"/>
    <property type="match status" value="1"/>
</dbReference>
<evidence type="ECO:0000256" key="1">
    <source>
        <dbReference type="ARBA" id="ARBA00004196"/>
    </source>
</evidence>
<feature type="domain" description="Cytochrome oxidase subunit II copper A binding" evidence="5">
    <location>
        <begin position="65"/>
        <end position="167"/>
    </location>
</feature>
<dbReference type="SUPFAM" id="SSF49503">
    <property type="entry name" value="Cupredoxins"/>
    <property type="match status" value="1"/>
</dbReference>
<keyword evidence="7" id="KW-1185">Reference proteome</keyword>
<dbReference type="EMBL" id="FNBK01000001">
    <property type="protein sequence ID" value="SDE79933.1"/>
    <property type="molecule type" value="Genomic_DNA"/>
</dbReference>
<dbReference type="OrthoDB" id="27522at2157"/>
<evidence type="ECO:0000259" key="5">
    <source>
        <dbReference type="PROSITE" id="PS50857"/>
    </source>
</evidence>
<feature type="compositionally biased region" description="Polar residues" evidence="4">
    <location>
        <begin position="163"/>
        <end position="172"/>
    </location>
</feature>
<dbReference type="Pfam" id="PF00116">
    <property type="entry name" value="COX2"/>
    <property type="match status" value="1"/>
</dbReference>
<dbReference type="AlphaFoldDB" id="A0A1G7FVH4"/>
<gene>
    <name evidence="6" type="ORF">SAMN05216218_101370</name>
</gene>
<name>A0A1G7FVH4_9EURY</name>
<keyword evidence="3" id="KW-0186">Copper</keyword>
<dbReference type="PROSITE" id="PS00078">
    <property type="entry name" value="COX2"/>
    <property type="match status" value="1"/>
</dbReference>
<sequence length="189" mass="19841">MHVHNYEKLWLGASLLLIVGFISTIVYGAAGAGVTMVNDEGGHVNPNNLGNTSGFDDPGVTKIGPSEYEVHVAALRFAFQPGTIEVPANSTVTFYVTSRDVIHGFQIVGTNANTMVIPGEVSKITVNFDEPGEYGIVCHEYCGAGHHSMAAELLVKEPSNFTMQTDTQTPTSGNGPTNATATPTGGESA</sequence>
<accession>A0A1G7FVH4</accession>
<dbReference type="CDD" id="cd13913">
    <property type="entry name" value="ba3_CcO_II_C"/>
    <property type="match status" value="1"/>
</dbReference>
<evidence type="ECO:0000256" key="2">
    <source>
        <dbReference type="ARBA" id="ARBA00022723"/>
    </source>
</evidence>
<protein>
    <submittedName>
        <fullName evidence="6">Cytochrome c oxidase subunit 2</fullName>
    </submittedName>
</protein>
<dbReference type="PANTHER" id="PTHR42838">
    <property type="entry name" value="CYTOCHROME C OXIDASE SUBUNIT II"/>
    <property type="match status" value="1"/>
</dbReference>
<dbReference type="PROSITE" id="PS50857">
    <property type="entry name" value="COX2_CUA"/>
    <property type="match status" value="1"/>
</dbReference>
<organism evidence="6 7">
    <name type="scientific">Halorientalis regularis</name>
    <dbReference type="NCBI Taxonomy" id="660518"/>
    <lineage>
        <taxon>Archaea</taxon>
        <taxon>Methanobacteriati</taxon>
        <taxon>Methanobacteriota</taxon>
        <taxon>Stenosarchaea group</taxon>
        <taxon>Halobacteria</taxon>
        <taxon>Halobacteriales</taxon>
        <taxon>Haloarculaceae</taxon>
        <taxon>Halorientalis</taxon>
    </lineage>
</organism>
<evidence type="ECO:0000256" key="4">
    <source>
        <dbReference type="SAM" id="MobiDB-lite"/>
    </source>
</evidence>
<dbReference type="STRING" id="660518.SAMN05216218_101370"/>
<evidence type="ECO:0000256" key="3">
    <source>
        <dbReference type="ARBA" id="ARBA00023008"/>
    </source>
</evidence>
<dbReference type="InterPro" id="IPR002429">
    <property type="entry name" value="CcO_II-like_C"/>
</dbReference>
<evidence type="ECO:0000313" key="7">
    <source>
        <dbReference type="Proteomes" id="UP000199076"/>
    </source>
</evidence>
<feature type="region of interest" description="Disordered" evidence="4">
    <location>
        <begin position="163"/>
        <end position="189"/>
    </location>
</feature>
<dbReference type="RefSeq" id="WP_092687177.1">
    <property type="nucleotide sequence ID" value="NZ_FNBK01000001.1"/>
</dbReference>
<dbReference type="InterPro" id="IPR051403">
    <property type="entry name" value="NosZ/Cyto_c_oxidase_sub2"/>
</dbReference>
<dbReference type="Gene3D" id="2.60.40.420">
    <property type="entry name" value="Cupredoxins - blue copper proteins"/>
    <property type="match status" value="1"/>
</dbReference>
<dbReference type="InterPro" id="IPR001505">
    <property type="entry name" value="Copper_CuA"/>
</dbReference>
<reference evidence="7" key="1">
    <citation type="submission" date="2016-10" db="EMBL/GenBank/DDBJ databases">
        <authorList>
            <person name="Varghese N."/>
            <person name="Submissions S."/>
        </authorList>
    </citation>
    <scope>NUCLEOTIDE SEQUENCE [LARGE SCALE GENOMIC DNA]</scope>
    <source>
        <strain evidence="7">IBRC-M 10760</strain>
    </source>
</reference>
<evidence type="ECO:0000313" key="6">
    <source>
        <dbReference type="EMBL" id="SDE79933.1"/>
    </source>
</evidence>
<dbReference type="InterPro" id="IPR008972">
    <property type="entry name" value="Cupredoxin"/>
</dbReference>
<proteinExistence type="predicted"/>
<comment type="subcellular location">
    <subcellularLocation>
        <location evidence="1">Cell envelope</location>
    </subcellularLocation>
</comment>